<protein>
    <recommendedName>
        <fullName evidence="4">Aromatic ring-opening dioxygenase LigA</fullName>
    </recommendedName>
</protein>
<keyword evidence="3" id="KW-1185">Reference proteome</keyword>
<evidence type="ECO:0000313" key="2">
    <source>
        <dbReference type="EMBL" id="OEV12317.1"/>
    </source>
</evidence>
<feature type="region of interest" description="Disordered" evidence="1">
    <location>
        <begin position="336"/>
        <end position="357"/>
    </location>
</feature>
<gene>
    <name evidence="2" type="ORF">AN218_08765</name>
</gene>
<dbReference type="InterPro" id="IPR027417">
    <property type="entry name" value="P-loop_NTPase"/>
</dbReference>
<dbReference type="AlphaFoldDB" id="A0A1E7L7Y0"/>
<organism evidence="2 3">
    <name type="scientific">Streptomyces nanshensis</name>
    <dbReference type="NCBI Taxonomy" id="518642"/>
    <lineage>
        <taxon>Bacteria</taxon>
        <taxon>Bacillati</taxon>
        <taxon>Actinomycetota</taxon>
        <taxon>Actinomycetes</taxon>
        <taxon>Kitasatosporales</taxon>
        <taxon>Streptomycetaceae</taxon>
        <taxon>Streptomyces</taxon>
    </lineage>
</organism>
<sequence>MDETNGRDMAERARTLTFVVGTGRCGSTALSRVLRLHPEVLSVSELIASVEPGALPEQPLTGGEFWQLLASSRPFADRMVREGAPLPEHLYPGVAGGRFSATGGGIPALCLTTLPHLTDEPDALFDALEPVLAGRGRAPVAEHYRALFAALAAHIEAGRAEAEHTEAEHTGGEGPLRAVVERSGFSLGSVPRLRAAFPEARFVHLYRDGPDCALSMSRHAGFRLLRTAAQAEEGSEEQEIAAALGELTADDGFDLRGVLERPVPVERFGALWSGMITEGLAHLADVPAELRASLSYEDLLDAPEPELTALARHIGVEPHPAWLKSASALLDGARRGASAALPPPERARLAESCAPGM</sequence>
<evidence type="ECO:0000256" key="1">
    <source>
        <dbReference type="SAM" id="MobiDB-lite"/>
    </source>
</evidence>
<dbReference type="RefSeq" id="WP_070016202.1">
    <property type="nucleotide sequence ID" value="NZ_LJGW01000146.1"/>
</dbReference>
<name>A0A1E7L7Y0_9ACTN</name>
<feature type="non-terminal residue" evidence="2">
    <location>
        <position position="357"/>
    </location>
</feature>
<proteinExistence type="predicted"/>
<dbReference type="Proteomes" id="UP000176005">
    <property type="component" value="Unassembled WGS sequence"/>
</dbReference>
<dbReference type="PATRIC" id="fig|518642.10.peg.1546"/>
<dbReference type="SUPFAM" id="SSF52540">
    <property type="entry name" value="P-loop containing nucleoside triphosphate hydrolases"/>
    <property type="match status" value="1"/>
</dbReference>
<dbReference type="Gene3D" id="3.40.50.300">
    <property type="entry name" value="P-loop containing nucleotide triphosphate hydrolases"/>
    <property type="match status" value="1"/>
</dbReference>
<evidence type="ECO:0008006" key="4">
    <source>
        <dbReference type="Google" id="ProtNLM"/>
    </source>
</evidence>
<reference evidence="2 3" key="1">
    <citation type="journal article" date="2016" name="Front. Microbiol.">
        <title>Comparative Genomics Analysis of Streptomyces Species Reveals Their Adaptation to the Marine Environment and Their Diversity at the Genomic Level.</title>
        <authorList>
            <person name="Tian X."/>
            <person name="Zhang Z."/>
            <person name="Yang T."/>
            <person name="Chen M."/>
            <person name="Li J."/>
            <person name="Chen F."/>
            <person name="Yang J."/>
            <person name="Li W."/>
            <person name="Zhang B."/>
            <person name="Zhang Z."/>
            <person name="Wu J."/>
            <person name="Zhang C."/>
            <person name="Long L."/>
            <person name="Xiao J."/>
        </authorList>
    </citation>
    <scope>NUCLEOTIDE SEQUENCE [LARGE SCALE GENOMIC DNA]</scope>
    <source>
        <strain evidence="2 3">SCSIO 10429</strain>
    </source>
</reference>
<dbReference type="EMBL" id="LJGW01000146">
    <property type="protein sequence ID" value="OEV12317.1"/>
    <property type="molecule type" value="Genomic_DNA"/>
</dbReference>
<comment type="caution">
    <text evidence="2">The sequence shown here is derived from an EMBL/GenBank/DDBJ whole genome shotgun (WGS) entry which is preliminary data.</text>
</comment>
<accession>A0A1E7L7Y0</accession>
<evidence type="ECO:0000313" key="3">
    <source>
        <dbReference type="Proteomes" id="UP000176005"/>
    </source>
</evidence>